<accession>A0A9Q8UUH6</accession>
<dbReference type="Proteomes" id="UP000756132">
    <property type="component" value="Chromosome 10"/>
</dbReference>
<dbReference type="PANTHER" id="PTHR36847:SF1">
    <property type="entry name" value="AMIDOLIGASE ENZYME"/>
    <property type="match status" value="1"/>
</dbReference>
<evidence type="ECO:0000313" key="1">
    <source>
        <dbReference type="EMBL" id="UJO22959.1"/>
    </source>
</evidence>
<sequence length="395" mass="43126">MQTTRCLQDTTHIHEITYQEEITAVLNRLSESFDGIDGNPFLYVNATCGFHVHVGNHKDGFVLQTVKHVACTWLVCERQLDSVHASHRIGGSALNSNPFDARKTDLMADKLELAVKEPRPYNSAASVYFVAAAYRHRQRQQADYADPDHGEDGILFDKRRYPLDPTCSHPTVRQAVAETNVAAWAKSIIGAPSLEAVLALGFGTHATNLNLANLAKGQRQTIEFRQHAGTVDPQAVLAYIDLVAVLVLHANNTSATYYDSLIAAPNGKYLHPSFAATDLMAELGSSTAWKYYGSKTRESHLDQYDAIVEAPRQRLEALGSPFAEFAGFLVCKAWMAYDPAWVNTMITRKLVSGGFAQGVAPPVGSASSVTAPCWCKPHRNAPSMPSQAAMLPVGT</sequence>
<keyword evidence="2" id="KW-1185">Reference proteome</keyword>
<dbReference type="GeneID" id="71991690"/>
<dbReference type="AlphaFoldDB" id="A0A9Q8UUH6"/>
<organism evidence="1 2">
    <name type="scientific">Passalora fulva</name>
    <name type="common">Tomato leaf mold</name>
    <name type="synonym">Cladosporium fulvum</name>
    <dbReference type="NCBI Taxonomy" id="5499"/>
    <lineage>
        <taxon>Eukaryota</taxon>
        <taxon>Fungi</taxon>
        <taxon>Dikarya</taxon>
        <taxon>Ascomycota</taxon>
        <taxon>Pezizomycotina</taxon>
        <taxon>Dothideomycetes</taxon>
        <taxon>Dothideomycetidae</taxon>
        <taxon>Mycosphaerellales</taxon>
        <taxon>Mycosphaerellaceae</taxon>
        <taxon>Fulvia</taxon>
    </lineage>
</organism>
<protein>
    <submittedName>
        <fullName evidence="1">Uncharacterized protein</fullName>
    </submittedName>
</protein>
<dbReference type="RefSeq" id="XP_047767325.1">
    <property type="nucleotide sequence ID" value="XM_047910960.1"/>
</dbReference>
<proteinExistence type="predicted"/>
<dbReference type="EMBL" id="CP090172">
    <property type="protein sequence ID" value="UJO22959.1"/>
    <property type="molecule type" value="Genomic_DNA"/>
</dbReference>
<dbReference type="KEGG" id="ffu:CLAFUR5_11812"/>
<reference evidence="1" key="2">
    <citation type="journal article" date="2022" name="Microb. Genom.">
        <title>A chromosome-scale genome assembly of the tomato pathogen Cladosporium fulvum reveals a compartmentalized genome architecture and the presence of a dispensable chromosome.</title>
        <authorList>
            <person name="Zaccaron A.Z."/>
            <person name="Chen L.H."/>
            <person name="Samaras A."/>
            <person name="Stergiopoulos I."/>
        </authorList>
    </citation>
    <scope>NUCLEOTIDE SEQUENCE</scope>
    <source>
        <strain evidence="1">Race5_Kim</strain>
    </source>
</reference>
<gene>
    <name evidence="1" type="ORF">CLAFUR5_11812</name>
</gene>
<dbReference type="OrthoDB" id="412402at2759"/>
<name>A0A9Q8UUH6_PASFU</name>
<evidence type="ECO:0000313" key="2">
    <source>
        <dbReference type="Proteomes" id="UP000756132"/>
    </source>
</evidence>
<dbReference type="PANTHER" id="PTHR36847">
    <property type="entry name" value="AMIDOLIGASE ENZYME"/>
    <property type="match status" value="1"/>
</dbReference>
<reference evidence="1" key="1">
    <citation type="submission" date="2021-12" db="EMBL/GenBank/DDBJ databases">
        <authorList>
            <person name="Zaccaron A."/>
            <person name="Stergiopoulos I."/>
        </authorList>
    </citation>
    <scope>NUCLEOTIDE SEQUENCE</scope>
    <source>
        <strain evidence="1">Race5_Kim</strain>
    </source>
</reference>